<dbReference type="GeneTree" id="ENSGT00940000170110"/>
<name>A0A674G9E6_TAEGU</name>
<feature type="compositionally biased region" description="Polar residues" evidence="1">
    <location>
        <begin position="24"/>
        <end position="35"/>
    </location>
</feature>
<reference evidence="2" key="2">
    <citation type="submission" date="2025-09" db="UniProtKB">
        <authorList>
            <consortium name="Ensembl"/>
        </authorList>
    </citation>
    <scope>IDENTIFICATION</scope>
</reference>
<dbReference type="Gene3D" id="3.30.780.10">
    <property type="entry name" value="SUI1-like domain"/>
    <property type="match status" value="1"/>
</dbReference>
<feature type="region of interest" description="Disordered" evidence="1">
    <location>
        <begin position="1"/>
        <end position="90"/>
    </location>
</feature>
<dbReference type="InParanoid" id="A0A674G9E6"/>
<feature type="compositionally biased region" description="Pro residues" evidence="1">
    <location>
        <begin position="48"/>
        <end position="60"/>
    </location>
</feature>
<evidence type="ECO:0000256" key="1">
    <source>
        <dbReference type="SAM" id="MobiDB-lite"/>
    </source>
</evidence>
<sequence length="90" mass="9468">MAAGFGGSLRGFGGSLRDFGVPQSPASSPGYQESTAEFGFVERLLPPSRVPEPPPHPKYPTPSGWSPPAGNQPKEQRGFIYPKVNCPGVG</sequence>
<evidence type="ECO:0000313" key="2">
    <source>
        <dbReference type="Ensembl" id="ENSTGUP00000019174.1"/>
    </source>
</evidence>
<evidence type="ECO:0000313" key="3">
    <source>
        <dbReference type="Proteomes" id="UP000007754"/>
    </source>
</evidence>
<dbReference type="Ensembl" id="ENSTGUT00000029537.1">
    <property type="protein sequence ID" value="ENSTGUP00000019174.1"/>
    <property type="gene ID" value="ENSTGUG00000020752.1"/>
</dbReference>
<dbReference type="AlphaFoldDB" id="A0A674G9E6"/>
<accession>A0A674G9E6</accession>
<dbReference type="Proteomes" id="UP000007754">
    <property type="component" value="Unplaced"/>
</dbReference>
<keyword evidence="3" id="KW-1185">Reference proteome</keyword>
<proteinExistence type="predicted"/>
<reference evidence="2" key="1">
    <citation type="submission" date="2025-08" db="UniProtKB">
        <authorList>
            <consortium name="Ensembl"/>
        </authorList>
    </citation>
    <scope>IDENTIFICATION</scope>
</reference>
<feature type="compositionally biased region" description="Gly residues" evidence="1">
    <location>
        <begin position="1"/>
        <end position="14"/>
    </location>
</feature>
<protein>
    <submittedName>
        <fullName evidence="2">Uncharacterized protein</fullName>
    </submittedName>
</protein>
<organism evidence="2 3">
    <name type="scientific">Taeniopygia guttata</name>
    <name type="common">Zebra finch</name>
    <name type="synonym">Poephila guttata</name>
    <dbReference type="NCBI Taxonomy" id="59729"/>
    <lineage>
        <taxon>Eukaryota</taxon>
        <taxon>Metazoa</taxon>
        <taxon>Chordata</taxon>
        <taxon>Craniata</taxon>
        <taxon>Vertebrata</taxon>
        <taxon>Euteleostomi</taxon>
        <taxon>Archelosauria</taxon>
        <taxon>Archosauria</taxon>
        <taxon>Dinosauria</taxon>
        <taxon>Saurischia</taxon>
        <taxon>Theropoda</taxon>
        <taxon>Coelurosauria</taxon>
        <taxon>Aves</taxon>
        <taxon>Neognathae</taxon>
        <taxon>Neoaves</taxon>
        <taxon>Telluraves</taxon>
        <taxon>Australaves</taxon>
        <taxon>Passeriformes</taxon>
        <taxon>Passeroidea</taxon>
        <taxon>Estrildidae</taxon>
        <taxon>Estrildinae</taxon>
        <taxon>Taeniopygia</taxon>
    </lineage>
</organism>